<protein>
    <recommendedName>
        <fullName evidence="5">ATP-dependent DNA helicase II subunit 1</fullName>
        <ecNumber evidence="4">3.6.4.12</ecNumber>
    </recommendedName>
    <alternativeName>
        <fullName evidence="17">ATP-dependent DNA helicase II subunit Ku70</fullName>
    </alternativeName>
</protein>
<evidence type="ECO:0000256" key="11">
    <source>
        <dbReference type="ARBA" id="ARBA00022840"/>
    </source>
</evidence>
<dbReference type="OrthoDB" id="761538at2759"/>
<dbReference type="InterPro" id="IPR047087">
    <property type="entry name" value="KU70_core_dom"/>
</dbReference>
<keyword evidence="16" id="KW-0539">Nucleus</keyword>
<dbReference type="GO" id="GO:0005524">
    <property type="term" value="F:ATP binding"/>
    <property type="evidence" value="ECO:0007669"/>
    <property type="project" value="UniProtKB-KW"/>
</dbReference>
<feature type="domain" description="SAP" evidence="19">
    <location>
        <begin position="630"/>
        <end position="664"/>
    </location>
</feature>
<dbReference type="GO" id="GO:0003678">
    <property type="term" value="F:DNA helicase activity"/>
    <property type="evidence" value="ECO:0007669"/>
    <property type="project" value="UniProtKB-EC"/>
</dbReference>
<dbReference type="GO" id="GO:0016787">
    <property type="term" value="F:hydrolase activity"/>
    <property type="evidence" value="ECO:0007669"/>
    <property type="project" value="UniProtKB-KW"/>
</dbReference>
<dbReference type="GO" id="GO:0000723">
    <property type="term" value="P:telomere maintenance"/>
    <property type="evidence" value="ECO:0007669"/>
    <property type="project" value="InterPro"/>
</dbReference>
<evidence type="ECO:0000256" key="4">
    <source>
        <dbReference type="ARBA" id="ARBA00012551"/>
    </source>
</evidence>
<keyword evidence="13" id="KW-0238">DNA-binding</keyword>
<dbReference type="Pfam" id="PF02037">
    <property type="entry name" value="SAP"/>
    <property type="match status" value="1"/>
</dbReference>
<feature type="region of interest" description="Disordered" evidence="18">
    <location>
        <begin position="1"/>
        <end position="23"/>
    </location>
</feature>
<dbReference type="NCBIfam" id="TIGR00578">
    <property type="entry name" value="ku70"/>
    <property type="match status" value="1"/>
</dbReference>
<dbReference type="Pfam" id="PF02735">
    <property type="entry name" value="Ku"/>
    <property type="match status" value="1"/>
</dbReference>
<dbReference type="GO" id="GO:0006303">
    <property type="term" value="P:double-strand break repair via nonhomologous end joining"/>
    <property type="evidence" value="ECO:0007669"/>
    <property type="project" value="InterPro"/>
</dbReference>
<dbReference type="InterPro" id="IPR006165">
    <property type="entry name" value="Ku70"/>
</dbReference>
<dbReference type="Proteomes" id="UP000245768">
    <property type="component" value="Unassembled WGS sequence"/>
</dbReference>
<keyword evidence="15" id="KW-0234">DNA repair</keyword>
<dbReference type="GO" id="GO:0003690">
    <property type="term" value="F:double-stranded DNA binding"/>
    <property type="evidence" value="ECO:0007669"/>
    <property type="project" value="TreeGrafter"/>
</dbReference>
<keyword evidence="11" id="KW-0067">ATP-binding</keyword>
<dbReference type="GO" id="GO:0006310">
    <property type="term" value="P:DNA recombination"/>
    <property type="evidence" value="ECO:0007669"/>
    <property type="project" value="UniProtKB-KW"/>
</dbReference>
<evidence type="ECO:0000256" key="13">
    <source>
        <dbReference type="ARBA" id="ARBA00023125"/>
    </source>
</evidence>
<feature type="region of interest" description="Disordered" evidence="18">
    <location>
        <begin position="587"/>
        <end position="624"/>
    </location>
</feature>
<organism evidence="20 21">
    <name type="scientific">Acaromyces ingoldii</name>
    <dbReference type="NCBI Taxonomy" id="215250"/>
    <lineage>
        <taxon>Eukaryota</taxon>
        <taxon>Fungi</taxon>
        <taxon>Dikarya</taxon>
        <taxon>Basidiomycota</taxon>
        <taxon>Ustilaginomycotina</taxon>
        <taxon>Exobasidiomycetes</taxon>
        <taxon>Exobasidiales</taxon>
        <taxon>Cryptobasidiaceae</taxon>
        <taxon>Acaromyces</taxon>
    </lineage>
</organism>
<gene>
    <name evidence="20" type="ORF">FA10DRAFT_267340</name>
</gene>
<dbReference type="EMBL" id="KZ819636">
    <property type="protein sequence ID" value="PWN90911.1"/>
    <property type="molecule type" value="Genomic_DNA"/>
</dbReference>
<keyword evidence="6" id="KW-0158">Chromosome</keyword>
<dbReference type="Gene3D" id="1.10.1600.10">
    <property type="match status" value="1"/>
</dbReference>
<comment type="similarity">
    <text evidence="3">Belongs to the ku70 family.</text>
</comment>
<dbReference type="Gene3D" id="2.40.290.10">
    <property type="match status" value="1"/>
</dbReference>
<dbReference type="Gene3D" id="3.40.50.410">
    <property type="entry name" value="von Willebrand factor, type A domain"/>
    <property type="match status" value="1"/>
</dbReference>
<evidence type="ECO:0000256" key="14">
    <source>
        <dbReference type="ARBA" id="ARBA00023172"/>
    </source>
</evidence>
<reference evidence="20 21" key="1">
    <citation type="journal article" date="2018" name="Mol. Biol. Evol.">
        <title>Broad Genomic Sampling Reveals a Smut Pathogenic Ancestry of the Fungal Clade Ustilaginomycotina.</title>
        <authorList>
            <person name="Kijpornyongpan T."/>
            <person name="Mondo S.J."/>
            <person name="Barry K."/>
            <person name="Sandor L."/>
            <person name="Lee J."/>
            <person name="Lipzen A."/>
            <person name="Pangilinan J."/>
            <person name="LaButti K."/>
            <person name="Hainaut M."/>
            <person name="Henrissat B."/>
            <person name="Grigoriev I.V."/>
            <person name="Spatafora J.W."/>
            <person name="Aime M.C."/>
        </authorList>
    </citation>
    <scope>NUCLEOTIDE SEQUENCE [LARGE SCALE GENOMIC DNA]</scope>
    <source>
        <strain evidence="20 21">MCA 4198</strain>
    </source>
</reference>
<dbReference type="AlphaFoldDB" id="A0A316YNV8"/>
<dbReference type="InterPro" id="IPR003034">
    <property type="entry name" value="SAP_dom"/>
</dbReference>
<dbReference type="SUPFAM" id="SSF68906">
    <property type="entry name" value="SAP domain"/>
    <property type="match status" value="1"/>
</dbReference>
<dbReference type="InterPro" id="IPR005160">
    <property type="entry name" value="Ku_C"/>
</dbReference>
<evidence type="ECO:0000256" key="1">
    <source>
        <dbReference type="ARBA" id="ARBA00004123"/>
    </source>
</evidence>
<dbReference type="InterPro" id="IPR005161">
    <property type="entry name" value="Ku_N"/>
</dbReference>
<dbReference type="SMART" id="SM00559">
    <property type="entry name" value="Ku78"/>
    <property type="match status" value="1"/>
</dbReference>
<dbReference type="SUPFAM" id="SSF53300">
    <property type="entry name" value="vWA-like"/>
    <property type="match status" value="1"/>
</dbReference>
<dbReference type="RefSeq" id="XP_025378109.1">
    <property type="nucleotide sequence ID" value="XM_025521870.1"/>
</dbReference>
<accession>A0A316YNV8</accession>
<sequence length="679" mass="76099">MSSRGTGMPRRHANIEDANEDEEDLIEWEQQTTRDTVLWLIDAGTKMHDTLIPASNEGQDDDAPEVSLFHRAMQAAFSFQKSKLVNSPNDLVGIILFNTDETRVEEAGKNVSHPNSVTVEKIRQVDVPSLSELKDDLQNSLDNGTSYFRDKYKPSVKQSRIHHALGNAEAMILNAGKTGSKRIFFVTNEDDPMGDKKGKAEQQRLALEKVKSMTKRGIEFEPFLISTEDHPFDTSLFYADLFSVYNDDDDETLSTSEAPDSSAVKRPWNATTKFDTLEEDVGARQTPKRTIFSVPLMLGHGVTMGVKGYCTIVRATKGLPVKVKAVPGEDEDDPVVYKEIITDTSLACVDTGRELDKDRDIDVAFSFGGDASLRSKVRFSPNEMKALRMFGQKPSIKILGFKPITELRFYENVKHSYFIYPSDDAWKNSVRCFSSLLMSMAKKKKMALAIFCGRMNATPCFAALLPQLEERDDEGQKEPPGMYVIPLPFADDIREPPEKQQGMLVANDEEVQAAHGIVRAYTKNSAFNPDFFPNPALNHHYKVLLAVAFNDEVPEEVDDKTMPAYATIKKRAGDLITEWNGVIEDDERTSRSFDNGDDGDGVRTSSKKRPADFGNDEEPDLKRRHREGILGSLVNDKLKAACEYYRLPKTGNKADLVTRLGEYLDKVAAKSRKELEDAD</sequence>
<evidence type="ECO:0000256" key="18">
    <source>
        <dbReference type="SAM" id="MobiDB-lite"/>
    </source>
</evidence>
<keyword evidence="9" id="KW-0378">Hydrolase</keyword>
<evidence type="ECO:0000256" key="9">
    <source>
        <dbReference type="ARBA" id="ARBA00022801"/>
    </source>
</evidence>
<dbReference type="InParanoid" id="A0A316YNV8"/>
<dbReference type="Gene3D" id="4.10.970.10">
    <property type="entry name" value="Ku70, bridge and pillars"/>
    <property type="match status" value="1"/>
</dbReference>
<dbReference type="InterPro" id="IPR027388">
    <property type="entry name" value="Ku70_bridge/pillars_dom_sf"/>
</dbReference>
<name>A0A316YNV8_9BASI</name>
<dbReference type="InterPro" id="IPR036361">
    <property type="entry name" value="SAP_dom_sf"/>
</dbReference>
<evidence type="ECO:0000256" key="3">
    <source>
        <dbReference type="ARBA" id="ARBA00005240"/>
    </source>
</evidence>
<keyword evidence="7" id="KW-0547">Nucleotide-binding</keyword>
<dbReference type="SUPFAM" id="SSF100939">
    <property type="entry name" value="SPOC domain-like"/>
    <property type="match status" value="1"/>
</dbReference>
<evidence type="ECO:0000256" key="12">
    <source>
        <dbReference type="ARBA" id="ARBA00022895"/>
    </source>
</evidence>
<keyword evidence="12" id="KW-0779">Telomere</keyword>
<dbReference type="InterPro" id="IPR036465">
    <property type="entry name" value="vWFA_dom_sf"/>
</dbReference>
<dbReference type="GO" id="GO:0003684">
    <property type="term" value="F:damaged DNA binding"/>
    <property type="evidence" value="ECO:0007669"/>
    <property type="project" value="InterPro"/>
</dbReference>
<comment type="subcellular location">
    <subcellularLocation>
        <location evidence="2">Chromosome</location>
        <location evidence="2">Telomere</location>
    </subcellularLocation>
    <subcellularLocation>
        <location evidence="1">Nucleus</location>
    </subcellularLocation>
</comment>
<keyword evidence="14" id="KW-0233">DNA recombination</keyword>
<evidence type="ECO:0000256" key="15">
    <source>
        <dbReference type="ARBA" id="ARBA00023204"/>
    </source>
</evidence>
<dbReference type="GO" id="GO:0042162">
    <property type="term" value="F:telomeric DNA binding"/>
    <property type="evidence" value="ECO:0007669"/>
    <property type="project" value="InterPro"/>
</dbReference>
<evidence type="ECO:0000259" key="19">
    <source>
        <dbReference type="PROSITE" id="PS50800"/>
    </source>
</evidence>
<keyword evidence="8" id="KW-0227">DNA damage</keyword>
<dbReference type="FunCoup" id="A0A316YNV8">
    <property type="interactions" value="597"/>
</dbReference>
<dbReference type="GeneID" id="37043786"/>
<evidence type="ECO:0000256" key="2">
    <source>
        <dbReference type="ARBA" id="ARBA00004574"/>
    </source>
</evidence>
<dbReference type="GO" id="GO:0043564">
    <property type="term" value="C:Ku70:Ku80 complex"/>
    <property type="evidence" value="ECO:0007669"/>
    <property type="project" value="InterPro"/>
</dbReference>
<dbReference type="PANTHER" id="PTHR12604:SF2">
    <property type="entry name" value="X-RAY REPAIR CROSS-COMPLEMENTING PROTEIN 6"/>
    <property type="match status" value="1"/>
</dbReference>
<evidence type="ECO:0000256" key="7">
    <source>
        <dbReference type="ARBA" id="ARBA00022741"/>
    </source>
</evidence>
<dbReference type="PIRSF" id="PIRSF003033">
    <property type="entry name" value="Ku70"/>
    <property type="match status" value="1"/>
</dbReference>
<evidence type="ECO:0000256" key="16">
    <source>
        <dbReference type="ARBA" id="ARBA00023242"/>
    </source>
</evidence>
<keyword evidence="21" id="KW-1185">Reference proteome</keyword>
<dbReference type="PANTHER" id="PTHR12604">
    <property type="entry name" value="KU AUTOANTIGEN DNA HELICASE"/>
    <property type="match status" value="1"/>
</dbReference>
<proteinExistence type="inferred from homology"/>
<dbReference type="GO" id="GO:0000781">
    <property type="term" value="C:chromosome, telomeric region"/>
    <property type="evidence" value="ECO:0007669"/>
    <property type="project" value="UniProtKB-SubCell"/>
</dbReference>
<dbReference type="PROSITE" id="PS50800">
    <property type="entry name" value="SAP"/>
    <property type="match status" value="1"/>
</dbReference>
<dbReference type="Pfam" id="PF03731">
    <property type="entry name" value="Ku_N"/>
    <property type="match status" value="1"/>
</dbReference>
<evidence type="ECO:0000313" key="21">
    <source>
        <dbReference type="Proteomes" id="UP000245768"/>
    </source>
</evidence>
<evidence type="ECO:0000256" key="10">
    <source>
        <dbReference type="ARBA" id="ARBA00022806"/>
    </source>
</evidence>
<dbReference type="CDD" id="cd00788">
    <property type="entry name" value="KU70"/>
    <property type="match status" value="1"/>
</dbReference>
<dbReference type="InterPro" id="IPR006164">
    <property type="entry name" value="DNA_bd_Ku70/Ku80"/>
</dbReference>
<evidence type="ECO:0000256" key="8">
    <source>
        <dbReference type="ARBA" id="ARBA00022763"/>
    </source>
</evidence>
<dbReference type="SMART" id="SM00513">
    <property type="entry name" value="SAP"/>
    <property type="match status" value="1"/>
</dbReference>
<evidence type="ECO:0000256" key="17">
    <source>
        <dbReference type="ARBA" id="ARBA00031811"/>
    </source>
</evidence>
<evidence type="ECO:0000256" key="6">
    <source>
        <dbReference type="ARBA" id="ARBA00022454"/>
    </source>
</evidence>
<dbReference type="InterPro" id="IPR016194">
    <property type="entry name" value="SPOC-like_C_dom_sf"/>
</dbReference>
<evidence type="ECO:0000313" key="20">
    <source>
        <dbReference type="EMBL" id="PWN90911.1"/>
    </source>
</evidence>
<dbReference type="STRING" id="215250.A0A316YNV8"/>
<evidence type="ECO:0000256" key="5">
    <source>
        <dbReference type="ARBA" id="ARBA00021796"/>
    </source>
</evidence>
<keyword evidence="10" id="KW-0347">Helicase</keyword>
<dbReference type="Pfam" id="PF03730">
    <property type="entry name" value="Ku_C"/>
    <property type="match status" value="1"/>
</dbReference>
<dbReference type="EC" id="3.6.4.12" evidence="4"/>